<dbReference type="CDD" id="cd00609">
    <property type="entry name" value="AAT_like"/>
    <property type="match status" value="1"/>
</dbReference>
<keyword evidence="5" id="KW-0808">Transferase</keyword>
<comment type="cofactor">
    <cofactor evidence="1">
        <name>pyridoxal 5'-phosphate</name>
        <dbReference type="ChEBI" id="CHEBI:597326"/>
    </cofactor>
</comment>
<dbReference type="GO" id="GO:0004069">
    <property type="term" value="F:L-aspartate:2-oxoglutarate aminotransferase activity"/>
    <property type="evidence" value="ECO:0000318"/>
    <property type="project" value="GO_Central"/>
</dbReference>
<dbReference type="GO" id="GO:0005739">
    <property type="term" value="C:mitochondrion"/>
    <property type="evidence" value="ECO:0000318"/>
    <property type="project" value="GO_Central"/>
</dbReference>
<evidence type="ECO:0000256" key="6">
    <source>
        <dbReference type="ARBA" id="ARBA00022898"/>
    </source>
</evidence>
<organism evidence="8 9">
    <name type="scientific">Monosiga brevicollis</name>
    <name type="common">Choanoflagellate</name>
    <dbReference type="NCBI Taxonomy" id="81824"/>
    <lineage>
        <taxon>Eukaryota</taxon>
        <taxon>Choanoflagellata</taxon>
        <taxon>Craspedida</taxon>
        <taxon>Salpingoecidae</taxon>
        <taxon>Monosiga</taxon>
    </lineage>
</organism>
<dbReference type="STRING" id="81824.A9UZ37"/>
<name>A9UZ37_MONBE</name>
<dbReference type="InterPro" id="IPR000796">
    <property type="entry name" value="Asp_trans"/>
</dbReference>
<dbReference type="FunFam" id="3.40.640.10:FF:000066">
    <property type="entry name" value="Aspartate aminotransferase"/>
    <property type="match status" value="1"/>
</dbReference>
<dbReference type="InParanoid" id="A9UZ37"/>
<evidence type="ECO:0000256" key="3">
    <source>
        <dbReference type="ARBA" id="ARBA00011738"/>
    </source>
</evidence>
<proteinExistence type="inferred from homology"/>
<dbReference type="OMA" id="MGFEMFC"/>
<dbReference type="PRINTS" id="PR00799">
    <property type="entry name" value="TRANSAMINASE"/>
</dbReference>
<evidence type="ECO:0000313" key="9">
    <source>
        <dbReference type="Proteomes" id="UP000001357"/>
    </source>
</evidence>
<evidence type="ECO:0000313" key="8">
    <source>
        <dbReference type="EMBL" id="EDQ89565.1"/>
    </source>
</evidence>
<evidence type="ECO:0000256" key="1">
    <source>
        <dbReference type="ARBA" id="ARBA00001933"/>
    </source>
</evidence>
<dbReference type="Gene3D" id="3.90.1150.10">
    <property type="entry name" value="Aspartate Aminotransferase, domain 1"/>
    <property type="match status" value="1"/>
</dbReference>
<evidence type="ECO:0000256" key="5">
    <source>
        <dbReference type="ARBA" id="ARBA00022679"/>
    </source>
</evidence>
<dbReference type="PANTHER" id="PTHR11879">
    <property type="entry name" value="ASPARTATE AMINOTRANSFERASE"/>
    <property type="match status" value="1"/>
</dbReference>
<dbReference type="PANTHER" id="PTHR11879:SF22">
    <property type="entry name" value="ASPARTATE AMINOTRANSFERASE, MITOCHONDRIAL"/>
    <property type="match status" value="1"/>
</dbReference>
<keyword evidence="6" id="KW-0663">Pyridoxal phosphate</keyword>
<keyword evidence="4" id="KW-0032">Aminotransferase</keyword>
<dbReference type="GO" id="GO:0030170">
    <property type="term" value="F:pyridoxal phosphate binding"/>
    <property type="evidence" value="ECO:0007669"/>
    <property type="project" value="InterPro"/>
</dbReference>
<dbReference type="AlphaFoldDB" id="A9UZ37"/>
<dbReference type="InterPro" id="IPR015421">
    <property type="entry name" value="PyrdxlP-dep_Trfase_major"/>
</dbReference>
<protein>
    <recommendedName>
        <fullName evidence="7">Aminotransferase class I/classII large domain-containing protein</fullName>
    </recommendedName>
</protein>
<gene>
    <name evidence="8" type="ORF">MONBRDRAFT_32367</name>
</gene>
<dbReference type="Pfam" id="PF00155">
    <property type="entry name" value="Aminotran_1_2"/>
    <property type="match status" value="1"/>
</dbReference>
<dbReference type="RefSeq" id="XP_001745594.1">
    <property type="nucleotide sequence ID" value="XM_001745542.1"/>
</dbReference>
<evidence type="ECO:0000256" key="2">
    <source>
        <dbReference type="ARBA" id="ARBA00007441"/>
    </source>
</evidence>
<comment type="subunit">
    <text evidence="3">Homodimer.</text>
</comment>
<dbReference type="eggNOG" id="KOG1411">
    <property type="taxonomic scope" value="Eukaryota"/>
</dbReference>
<feature type="domain" description="Aminotransferase class I/classII large" evidence="7">
    <location>
        <begin position="9"/>
        <end position="379"/>
    </location>
</feature>
<dbReference type="InterPro" id="IPR015424">
    <property type="entry name" value="PyrdxlP-dep_Trfase"/>
</dbReference>
<dbReference type="NCBIfam" id="NF006719">
    <property type="entry name" value="PRK09257.1"/>
    <property type="match status" value="1"/>
</dbReference>
<dbReference type="GO" id="GO:0006533">
    <property type="term" value="P:L-aspartate catabolic process"/>
    <property type="evidence" value="ECO:0000318"/>
    <property type="project" value="GO_Central"/>
</dbReference>
<evidence type="ECO:0000259" key="7">
    <source>
        <dbReference type="Pfam" id="PF00155"/>
    </source>
</evidence>
<dbReference type="Proteomes" id="UP000001357">
    <property type="component" value="Unassembled WGS sequence"/>
</dbReference>
<dbReference type="EMBL" id="CH991550">
    <property type="protein sequence ID" value="EDQ89565.1"/>
    <property type="molecule type" value="Genomic_DNA"/>
</dbReference>
<dbReference type="GeneID" id="5890789"/>
<dbReference type="SUPFAM" id="SSF53383">
    <property type="entry name" value="PLP-dependent transferases"/>
    <property type="match status" value="1"/>
</dbReference>
<comment type="similarity">
    <text evidence="2">Belongs to the class-I pyridoxal-phosphate-dependent aminotransferase family.</text>
</comment>
<reference evidence="8 9" key="1">
    <citation type="journal article" date="2008" name="Nature">
        <title>The genome of the choanoflagellate Monosiga brevicollis and the origin of metazoans.</title>
        <authorList>
            <consortium name="JGI Sequencing"/>
            <person name="King N."/>
            <person name="Westbrook M.J."/>
            <person name="Young S.L."/>
            <person name="Kuo A."/>
            <person name="Abedin M."/>
            <person name="Chapman J."/>
            <person name="Fairclough S."/>
            <person name="Hellsten U."/>
            <person name="Isogai Y."/>
            <person name="Letunic I."/>
            <person name="Marr M."/>
            <person name="Pincus D."/>
            <person name="Putnam N."/>
            <person name="Rokas A."/>
            <person name="Wright K.J."/>
            <person name="Zuzow R."/>
            <person name="Dirks W."/>
            <person name="Good M."/>
            <person name="Goodstein D."/>
            <person name="Lemons D."/>
            <person name="Li W."/>
            <person name="Lyons J.B."/>
            <person name="Morris A."/>
            <person name="Nichols S."/>
            <person name="Richter D.J."/>
            <person name="Salamov A."/>
            <person name="Bork P."/>
            <person name="Lim W.A."/>
            <person name="Manning G."/>
            <person name="Miller W.T."/>
            <person name="McGinnis W."/>
            <person name="Shapiro H."/>
            <person name="Tjian R."/>
            <person name="Grigoriev I.V."/>
            <person name="Rokhsar D."/>
        </authorList>
    </citation>
    <scope>NUCLEOTIDE SEQUENCE [LARGE SCALE GENOMIC DNA]</scope>
    <source>
        <strain evidence="9">MX1 / ATCC 50154</strain>
    </source>
</reference>
<dbReference type="KEGG" id="mbr:MONBRDRAFT_32367"/>
<keyword evidence="9" id="KW-1185">Reference proteome</keyword>
<dbReference type="InterPro" id="IPR015422">
    <property type="entry name" value="PyrdxlP-dep_Trfase_small"/>
</dbReference>
<evidence type="ECO:0000256" key="4">
    <source>
        <dbReference type="ARBA" id="ARBA00022576"/>
    </source>
</evidence>
<sequence length="409" mass="44906">MCKQDPDTSKLNLGVGAFRDDAGKPHVMTIVKEVEEEMAREVAADTLNHEYPPMGGSQDLVMAAARLALGNDSSRIAHEHVTGVQALSGTGALRLNGEFLNLFHANKTIYIPDPTWGNHKPIFAESGLNVKTYRYFDEGTLGLDITGLLEDLAAAPKESIILLHAVAHNPTGVDPTEEQWGMIADAIVANDHLAVFDCAYLGFVSGDIDTDAMAMRLFANRGLSFFICMSFSKNFGIYSERCGVTLYVGANPDEADAVVSQLKVIGRPMWSVPPMHGAHIVQRILLDEGRTAKWRYELKEQARRILRMRRELYEGLKARDPAHNWDHIINQSGMFTFTGLSKEQCDELIQVHHVYLLDNGRINVSGIPADRVDDLVDAICAVVQPAPDAVSVCSLDMDSEESPSASVSD</sequence>
<dbReference type="InterPro" id="IPR004839">
    <property type="entry name" value="Aminotransferase_I/II_large"/>
</dbReference>
<accession>A9UZ37</accession>
<dbReference type="Gene3D" id="3.40.640.10">
    <property type="entry name" value="Type I PLP-dependent aspartate aminotransferase-like (Major domain)"/>
    <property type="match status" value="1"/>
</dbReference>